<dbReference type="GO" id="GO:0005576">
    <property type="term" value="C:extracellular region"/>
    <property type="evidence" value="ECO:0007669"/>
    <property type="project" value="UniProtKB-SubCell"/>
</dbReference>
<evidence type="ECO:0000313" key="10">
    <source>
        <dbReference type="Proteomes" id="UP001566132"/>
    </source>
</evidence>
<organism evidence="9 10">
    <name type="scientific">Hypothenemus hampei</name>
    <name type="common">Coffee berry borer</name>
    <dbReference type="NCBI Taxonomy" id="57062"/>
    <lineage>
        <taxon>Eukaryota</taxon>
        <taxon>Metazoa</taxon>
        <taxon>Ecdysozoa</taxon>
        <taxon>Arthropoda</taxon>
        <taxon>Hexapoda</taxon>
        <taxon>Insecta</taxon>
        <taxon>Pterygota</taxon>
        <taxon>Neoptera</taxon>
        <taxon>Endopterygota</taxon>
        <taxon>Coleoptera</taxon>
        <taxon>Polyphaga</taxon>
        <taxon>Cucujiformia</taxon>
        <taxon>Curculionidae</taxon>
        <taxon>Scolytinae</taxon>
        <taxon>Hypothenemus</taxon>
    </lineage>
</organism>
<dbReference type="GO" id="GO:0004601">
    <property type="term" value="F:peroxidase activity"/>
    <property type="evidence" value="ECO:0007669"/>
    <property type="project" value="UniProtKB-KW"/>
</dbReference>
<gene>
    <name evidence="9" type="ORF">ABEB36_010982</name>
</gene>
<proteinExistence type="predicted"/>
<dbReference type="Pfam" id="PF03098">
    <property type="entry name" value="An_peroxidase"/>
    <property type="match status" value="1"/>
</dbReference>
<keyword evidence="7 8" id="KW-0408">Iron</keyword>
<dbReference type="InterPro" id="IPR010255">
    <property type="entry name" value="Haem_peroxidase_sf"/>
</dbReference>
<accession>A0ABD1EFS6</accession>
<evidence type="ECO:0000256" key="8">
    <source>
        <dbReference type="PIRSR" id="PIRSR619791-2"/>
    </source>
</evidence>
<dbReference type="SUPFAM" id="SSF48113">
    <property type="entry name" value="Heme-dependent peroxidases"/>
    <property type="match status" value="1"/>
</dbReference>
<evidence type="ECO:0000256" key="1">
    <source>
        <dbReference type="ARBA" id="ARBA00004613"/>
    </source>
</evidence>
<keyword evidence="3" id="KW-0575">Peroxidase</keyword>
<keyword evidence="2" id="KW-0964">Secreted</keyword>
<evidence type="ECO:0008006" key="11">
    <source>
        <dbReference type="Google" id="ProtNLM"/>
    </source>
</evidence>
<dbReference type="PRINTS" id="PR00457">
    <property type="entry name" value="ANPEROXIDASE"/>
</dbReference>
<evidence type="ECO:0000256" key="2">
    <source>
        <dbReference type="ARBA" id="ARBA00022525"/>
    </source>
</evidence>
<dbReference type="Proteomes" id="UP001566132">
    <property type="component" value="Unassembled WGS sequence"/>
</dbReference>
<evidence type="ECO:0000256" key="3">
    <source>
        <dbReference type="ARBA" id="ARBA00022559"/>
    </source>
</evidence>
<sequence length="567" mass="64617">MQMVNVEIHQLQNCNNISGINRPRMSKRGSQLPSARMVSLEIHRPYYRSDSKFSVMLAIWGQFLDHDITATALNKKLNGSSISCCQENLIRSPECFPVFLEQSDPFAQFNVTCMEFVRAAASPKCCLGPREQMNQATAFIDGSVIYGVDESLVNSLRTMSRGLLKMIVTKNNKTLLPLSEDMNDGCNREEEKRKGKYCFATGDSRANENLHLTSMHLIWARQHNLLANTLFELNPHWSDEVIFQETRKIIGAQMQHITYNEFLPIIIGRELMKRHHLLPIVNNNFSIYNESVDPSIANEFASSVFRFAHTLIPGIVKLLRNDTSSPEFIQMRKMLFDPFNLYDEGQLDGTLKGAINSSIESSDQYFSDELKSHLFERKNDPLSVICGLDLVSLNIQRGRDHGLAGYTSWKEFCGLGKSTSFNDLTFIMDPSSLNNIRAVYRDVEDIDLYTGGLSEKPLKENLLGPTFTCLILDQFKRLKFGDRFWYENPKVFTLTQLNEIRKTSLAGIICSNSDNIGTIQPLVMESWKDQNRDVSCLKIPSPNLSMWKESLEHMNIPTNKFNVKVIT</sequence>
<dbReference type="PANTHER" id="PTHR11475:SF141">
    <property type="entry name" value="CARDINAL"/>
    <property type="match status" value="1"/>
</dbReference>
<comment type="caution">
    <text evidence="9">The sequence shown here is derived from an EMBL/GenBank/DDBJ whole genome shotgun (WGS) entry which is preliminary data.</text>
</comment>
<dbReference type="InterPro" id="IPR037120">
    <property type="entry name" value="Haem_peroxidase_sf_animal"/>
</dbReference>
<dbReference type="CDD" id="cd09823">
    <property type="entry name" value="peroxinectin_like"/>
    <property type="match status" value="1"/>
</dbReference>
<evidence type="ECO:0000256" key="4">
    <source>
        <dbReference type="ARBA" id="ARBA00022617"/>
    </source>
</evidence>
<reference evidence="9 10" key="1">
    <citation type="submission" date="2024-05" db="EMBL/GenBank/DDBJ databases">
        <title>Genetic variation in Jamaican populations of the coffee berry borer (Hypothenemus hampei).</title>
        <authorList>
            <person name="Errbii M."/>
            <person name="Myrie A."/>
        </authorList>
    </citation>
    <scope>NUCLEOTIDE SEQUENCE [LARGE SCALE GENOMIC DNA]</scope>
    <source>
        <strain evidence="9">JA-Hopewell-2020-01-JO</strain>
        <tissue evidence="9">Whole body</tissue>
    </source>
</reference>
<protein>
    <recommendedName>
        <fullName evidence="11">Chorion peroxidase</fullName>
    </recommendedName>
</protein>
<keyword evidence="8" id="KW-0479">Metal-binding</keyword>
<comment type="subcellular location">
    <subcellularLocation>
        <location evidence="1">Secreted</location>
    </subcellularLocation>
</comment>
<evidence type="ECO:0000256" key="6">
    <source>
        <dbReference type="ARBA" id="ARBA00023002"/>
    </source>
</evidence>
<evidence type="ECO:0000256" key="7">
    <source>
        <dbReference type="ARBA" id="ARBA00023004"/>
    </source>
</evidence>
<name>A0ABD1EFS6_HYPHA</name>
<dbReference type="InterPro" id="IPR019791">
    <property type="entry name" value="Haem_peroxidase_animal"/>
</dbReference>
<keyword evidence="5" id="KW-0732">Signal</keyword>
<keyword evidence="6" id="KW-0560">Oxidoreductase</keyword>
<dbReference type="EMBL" id="JBDJPC010000008">
    <property type="protein sequence ID" value="KAL1492797.1"/>
    <property type="molecule type" value="Genomic_DNA"/>
</dbReference>
<feature type="binding site" description="axial binding residue" evidence="8">
    <location>
        <position position="309"/>
    </location>
    <ligand>
        <name>heme b</name>
        <dbReference type="ChEBI" id="CHEBI:60344"/>
    </ligand>
    <ligandPart>
        <name>Fe</name>
        <dbReference type="ChEBI" id="CHEBI:18248"/>
    </ligandPart>
</feature>
<evidence type="ECO:0000256" key="5">
    <source>
        <dbReference type="ARBA" id="ARBA00022729"/>
    </source>
</evidence>
<dbReference type="PROSITE" id="PS50292">
    <property type="entry name" value="PEROXIDASE_3"/>
    <property type="match status" value="1"/>
</dbReference>
<dbReference type="GO" id="GO:0022412">
    <property type="term" value="P:cellular process involved in reproduction in multicellular organism"/>
    <property type="evidence" value="ECO:0007669"/>
    <property type="project" value="UniProtKB-ARBA"/>
</dbReference>
<keyword evidence="4 8" id="KW-0349">Heme</keyword>
<dbReference type="Gene3D" id="1.10.640.10">
    <property type="entry name" value="Haem peroxidase domain superfamily, animal type"/>
    <property type="match status" value="1"/>
</dbReference>
<evidence type="ECO:0000313" key="9">
    <source>
        <dbReference type="EMBL" id="KAL1492797.1"/>
    </source>
</evidence>
<dbReference type="PANTHER" id="PTHR11475">
    <property type="entry name" value="OXIDASE/PEROXIDASE"/>
    <property type="match status" value="1"/>
</dbReference>
<keyword evidence="10" id="KW-1185">Reference proteome</keyword>
<dbReference type="FunFam" id="1.10.640.10:FF:000003">
    <property type="entry name" value="chorion peroxidase"/>
    <property type="match status" value="1"/>
</dbReference>
<dbReference type="AlphaFoldDB" id="A0ABD1EFS6"/>